<feature type="transmembrane region" description="Helical" evidence="9">
    <location>
        <begin position="223"/>
        <end position="243"/>
    </location>
</feature>
<proteinExistence type="inferred from homology"/>
<dbReference type="EMBL" id="JAGDFM010000326">
    <property type="protein sequence ID" value="KAG7379829.1"/>
    <property type="molecule type" value="Genomic_DNA"/>
</dbReference>
<dbReference type="GO" id="GO:0032217">
    <property type="term" value="F:riboflavin transmembrane transporter activity"/>
    <property type="evidence" value="ECO:0007669"/>
    <property type="project" value="InterPro"/>
</dbReference>
<evidence type="ECO:0000313" key="10">
    <source>
        <dbReference type="EMBL" id="KAG7379829.1"/>
    </source>
</evidence>
<comment type="caution">
    <text evidence="10">The sequence shown here is derived from an EMBL/GenBank/DDBJ whole genome shotgun (WGS) entry which is preliminary data.</text>
</comment>
<gene>
    <name evidence="10" type="ORF">PHYPSEUDO_008076</name>
</gene>
<keyword evidence="11" id="KW-1185">Reference proteome</keyword>
<sequence>MLLLTHAGGCVSTTSSVVFYPFVASFPPLFTTALATGEGLSGSLAALLGVVQDPGGARRFSVTAFYLLCAVFMCVSLAAFAFLRCHPWAEAAKASSQVPELSIQKGKQLELELQDEREAEQDTLLTGGGGPSANTATGTRSGAAVFRQVWPLLACQFVLAAFSFGWLPSTMPYVYKKFAPPEDAETTTARLQTTASIAALILSPLASVATTWFQLYYVRSMSFVLLALASLLLSFSLTSKPVLSGSKHGYVLRKSLRGVTLGTSLGVDFSFGIDKLAGTGWYPALLVHVSYLVGCAYTQTMLYLTLKRAGGG</sequence>
<evidence type="ECO:0000256" key="2">
    <source>
        <dbReference type="ARBA" id="ARBA00004651"/>
    </source>
</evidence>
<keyword evidence="4" id="KW-0813">Transport</keyword>
<dbReference type="PANTHER" id="PTHR12929">
    <property type="entry name" value="SOLUTE CARRIER FAMILY 52"/>
    <property type="match status" value="1"/>
</dbReference>
<feature type="transmembrane region" description="Helical" evidence="9">
    <location>
        <begin position="63"/>
        <end position="83"/>
    </location>
</feature>
<feature type="transmembrane region" description="Helical" evidence="9">
    <location>
        <begin position="197"/>
        <end position="217"/>
    </location>
</feature>
<comment type="subcellular location">
    <subcellularLocation>
        <location evidence="2">Cell membrane</location>
        <topology evidence="2">Multi-pass membrane protein</topology>
    </subcellularLocation>
</comment>
<dbReference type="AlphaFoldDB" id="A0A8T1VI20"/>
<evidence type="ECO:0000256" key="7">
    <source>
        <dbReference type="ARBA" id="ARBA00022989"/>
    </source>
</evidence>
<dbReference type="OrthoDB" id="9995836at2759"/>
<feature type="transmembrane region" description="Helical" evidence="9">
    <location>
        <begin position="149"/>
        <end position="167"/>
    </location>
</feature>
<evidence type="ECO:0000256" key="4">
    <source>
        <dbReference type="ARBA" id="ARBA00022448"/>
    </source>
</evidence>
<evidence type="ECO:0000256" key="1">
    <source>
        <dbReference type="ARBA" id="ARBA00000215"/>
    </source>
</evidence>
<organism evidence="10 11">
    <name type="scientific">Phytophthora pseudosyringae</name>
    <dbReference type="NCBI Taxonomy" id="221518"/>
    <lineage>
        <taxon>Eukaryota</taxon>
        <taxon>Sar</taxon>
        <taxon>Stramenopiles</taxon>
        <taxon>Oomycota</taxon>
        <taxon>Peronosporomycetes</taxon>
        <taxon>Peronosporales</taxon>
        <taxon>Peronosporaceae</taxon>
        <taxon>Phytophthora</taxon>
    </lineage>
</organism>
<evidence type="ECO:0000256" key="9">
    <source>
        <dbReference type="SAM" id="Phobius"/>
    </source>
</evidence>
<dbReference type="InterPro" id="IPR009357">
    <property type="entry name" value="Riboflavin_transptr"/>
</dbReference>
<accession>A0A8T1VI20</accession>
<reference evidence="10" key="1">
    <citation type="submission" date="2021-02" db="EMBL/GenBank/DDBJ databases">
        <authorList>
            <person name="Palmer J.M."/>
        </authorList>
    </citation>
    <scope>NUCLEOTIDE SEQUENCE</scope>
    <source>
        <strain evidence="10">SCRP734</strain>
    </source>
</reference>
<dbReference type="Proteomes" id="UP000694044">
    <property type="component" value="Unassembled WGS sequence"/>
</dbReference>
<evidence type="ECO:0000313" key="11">
    <source>
        <dbReference type="Proteomes" id="UP000694044"/>
    </source>
</evidence>
<dbReference type="PANTHER" id="PTHR12929:SF21">
    <property type="match status" value="1"/>
</dbReference>
<keyword evidence="6 9" id="KW-0812">Transmembrane</keyword>
<comment type="catalytic activity">
    <reaction evidence="1">
        <text>riboflavin(in) = riboflavin(out)</text>
        <dbReference type="Rhea" id="RHEA:35015"/>
        <dbReference type="ChEBI" id="CHEBI:57986"/>
    </reaction>
</comment>
<protein>
    <submittedName>
        <fullName evidence="10">Uncharacterized protein</fullName>
    </submittedName>
</protein>
<comment type="similarity">
    <text evidence="3">Belongs to the riboflavin transporter family.</text>
</comment>
<feature type="transmembrane region" description="Helical" evidence="9">
    <location>
        <begin position="285"/>
        <end position="306"/>
    </location>
</feature>
<evidence type="ECO:0000256" key="3">
    <source>
        <dbReference type="ARBA" id="ARBA00006366"/>
    </source>
</evidence>
<keyword evidence="8 9" id="KW-0472">Membrane</keyword>
<dbReference type="GO" id="GO:0005886">
    <property type="term" value="C:plasma membrane"/>
    <property type="evidence" value="ECO:0007669"/>
    <property type="project" value="UniProtKB-SubCell"/>
</dbReference>
<dbReference type="Pfam" id="PF06237">
    <property type="entry name" value="SLC52_ribofla_tr"/>
    <property type="match status" value="2"/>
</dbReference>
<keyword evidence="7 9" id="KW-1133">Transmembrane helix</keyword>
<evidence type="ECO:0000256" key="5">
    <source>
        <dbReference type="ARBA" id="ARBA00022475"/>
    </source>
</evidence>
<evidence type="ECO:0000256" key="6">
    <source>
        <dbReference type="ARBA" id="ARBA00022692"/>
    </source>
</evidence>
<keyword evidence="5" id="KW-1003">Cell membrane</keyword>
<name>A0A8T1VI20_9STRA</name>
<evidence type="ECO:0000256" key="8">
    <source>
        <dbReference type="ARBA" id="ARBA00023136"/>
    </source>
</evidence>